<evidence type="ECO:0000313" key="3">
    <source>
        <dbReference type="EMBL" id="KAG7665963.1"/>
    </source>
</evidence>
<organism evidence="3 4">
    <name type="scientific">[Candida] subhashii</name>
    <dbReference type="NCBI Taxonomy" id="561895"/>
    <lineage>
        <taxon>Eukaryota</taxon>
        <taxon>Fungi</taxon>
        <taxon>Dikarya</taxon>
        <taxon>Ascomycota</taxon>
        <taxon>Saccharomycotina</taxon>
        <taxon>Pichiomycetes</taxon>
        <taxon>Debaryomycetaceae</taxon>
        <taxon>Spathaspora</taxon>
    </lineage>
</organism>
<dbReference type="RefSeq" id="XP_049266195.1">
    <property type="nucleotide sequence ID" value="XM_049409994.1"/>
</dbReference>
<dbReference type="GO" id="GO:0008654">
    <property type="term" value="P:phospholipid biosynthetic process"/>
    <property type="evidence" value="ECO:0007669"/>
    <property type="project" value="TreeGrafter"/>
</dbReference>
<feature type="compositionally biased region" description="Basic and acidic residues" evidence="2">
    <location>
        <begin position="428"/>
        <end position="437"/>
    </location>
</feature>
<reference evidence="3 4" key="1">
    <citation type="journal article" date="2021" name="DNA Res.">
        <title>Genome analysis of Candida subhashii reveals its hybrid nature and dual mitochondrial genome conformations.</title>
        <authorList>
            <person name="Mixao V."/>
            <person name="Hegedusova E."/>
            <person name="Saus E."/>
            <person name="Pryszcz L.P."/>
            <person name="Cillingova A."/>
            <person name="Nosek J."/>
            <person name="Gabaldon T."/>
        </authorList>
    </citation>
    <scope>NUCLEOTIDE SEQUENCE [LARGE SCALE GENOMIC DNA]</scope>
    <source>
        <strain evidence="3 4">CBS 10753</strain>
    </source>
</reference>
<dbReference type="PANTHER" id="PTHR38406:SF1">
    <property type="entry name" value="TRANSCRIPTIONAL REPRESSOR OPI1"/>
    <property type="match status" value="1"/>
</dbReference>
<dbReference type="GO" id="GO:0006357">
    <property type="term" value="P:regulation of transcription by RNA polymerase II"/>
    <property type="evidence" value="ECO:0007669"/>
    <property type="project" value="TreeGrafter"/>
</dbReference>
<feature type="region of interest" description="Disordered" evidence="2">
    <location>
        <begin position="1"/>
        <end position="47"/>
    </location>
</feature>
<feature type="compositionally biased region" description="Low complexity" evidence="2">
    <location>
        <begin position="161"/>
        <end position="181"/>
    </location>
</feature>
<feature type="compositionally biased region" description="Low complexity" evidence="2">
    <location>
        <begin position="16"/>
        <end position="39"/>
    </location>
</feature>
<dbReference type="EMBL" id="JAGSYN010000045">
    <property type="protein sequence ID" value="KAG7665963.1"/>
    <property type="molecule type" value="Genomic_DNA"/>
</dbReference>
<evidence type="ECO:0000313" key="4">
    <source>
        <dbReference type="Proteomes" id="UP000694255"/>
    </source>
</evidence>
<comment type="caution">
    <text evidence="3">The sequence shown here is derived from an EMBL/GenBank/DDBJ whole genome shotgun (WGS) entry which is preliminary data.</text>
</comment>
<dbReference type="GO" id="GO:0005783">
    <property type="term" value="C:endoplasmic reticulum"/>
    <property type="evidence" value="ECO:0007669"/>
    <property type="project" value="TreeGrafter"/>
</dbReference>
<feature type="region of interest" description="Disordered" evidence="2">
    <location>
        <begin position="157"/>
        <end position="208"/>
    </location>
</feature>
<dbReference type="GO" id="GO:0003714">
    <property type="term" value="F:transcription corepressor activity"/>
    <property type="evidence" value="ECO:0007669"/>
    <property type="project" value="InterPro"/>
</dbReference>
<evidence type="ECO:0000256" key="2">
    <source>
        <dbReference type="SAM" id="MobiDB-lite"/>
    </source>
</evidence>
<dbReference type="OrthoDB" id="2441642at2759"/>
<feature type="coiled-coil region" evidence="1">
    <location>
        <begin position="217"/>
        <end position="272"/>
    </location>
</feature>
<dbReference type="GeneID" id="73467387"/>
<dbReference type="PANTHER" id="PTHR38406">
    <property type="entry name" value="TRANSCRIPTIONAL REPRESSOR OPI1"/>
    <property type="match status" value="1"/>
</dbReference>
<dbReference type="GO" id="GO:0005634">
    <property type="term" value="C:nucleus"/>
    <property type="evidence" value="ECO:0007669"/>
    <property type="project" value="TreeGrafter"/>
</dbReference>
<feature type="region of interest" description="Disordered" evidence="2">
    <location>
        <begin position="61"/>
        <end position="87"/>
    </location>
</feature>
<accession>A0A8J5QTE1</accession>
<dbReference type="AlphaFoldDB" id="A0A8J5QTE1"/>
<feature type="compositionally biased region" description="Basic and acidic residues" evidence="2">
    <location>
        <begin position="197"/>
        <end position="208"/>
    </location>
</feature>
<protein>
    <submittedName>
        <fullName evidence="3">OPI1</fullName>
    </submittedName>
</protein>
<proteinExistence type="predicted"/>
<name>A0A8J5QTE1_9ASCO</name>
<keyword evidence="4" id="KW-1185">Reference proteome</keyword>
<keyword evidence="1" id="KW-0175">Coiled coil</keyword>
<dbReference type="InterPro" id="IPR013927">
    <property type="entry name" value="TF_Opi1_Ccg-8"/>
</dbReference>
<sequence>MLPQTSPGSFPPPYTPMSETSRLTTTTATTASQDSTSRSITTPDTQHEDLAAAEALTQLVRNPTPPSDGDMIGYASSADGSPLNTSLPLPPIQLPPPQQHPLVSTVSMVAQHPLVKNAVRYYETSKRNYPTFNYAAGIVEKAALPVVNKIEVNLNTRHQSKQASSGSVRSSSISSSNELTPIVSDDGDHKQRKRRLGRGDEETNGKSDTKKRIQFCLHVLRLANDNINNKIQFLQEKVTETEIAVKEEREKLQQSSQQQQQTENQFEAQKTKNEIVTTVKKIIHLISNFRPSSLSTDSLTPIPSNGSTASTATTNQEYELKTAIRDIILHLPNALQQTGATSPGGTQHVANDRVLIFAKESLEMISKLTQVFHEQLSKAENWVSGEEQLQQQQQQQEAAYDTDDDMRSTSTRCSSAEPEGITKATKRMKLDCPSEKQ</sequence>
<dbReference type="Pfam" id="PF08618">
    <property type="entry name" value="Opi1"/>
    <property type="match status" value="2"/>
</dbReference>
<dbReference type="GO" id="GO:0030968">
    <property type="term" value="P:endoplasmic reticulum unfolded protein response"/>
    <property type="evidence" value="ECO:0007669"/>
    <property type="project" value="TreeGrafter"/>
</dbReference>
<feature type="region of interest" description="Disordered" evidence="2">
    <location>
        <begin position="389"/>
        <end position="437"/>
    </location>
</feature>
<gene>
    <name evidence="3" type="ORF">J8A68_000586</name>
</gene>
<evidence type="ECO:0000256" key="1">
    <source>
        <dbReference type="SAM" id="Coils"/>
    </source>
</evidence>
<dbReference type="Proteomes" id="UP000694255">
    <property type="component" value="Unassembled WGS sequence"/>
</dbReference>